<dbReference type="InterPro" id="IPR052385">
    <property type="entry name" value="Obscurin/Obscurin-like_Reg"/>
</dbReference>
<protein>
    <recommendedName>
        <fullName evidence="11">Ig-like domain-containing protein</fullName>
    </recommendedName>
</protein>
<comment type="similarity">
    <text evidence="3">Belongs to the protein kinase superfamily. CAMK Ser/Thr protein kinase family.</text>
</comment>
<gene>
    <name evidence="12" type="ORF">SPHA_21561</name>
</gene>
<dbReference type="PANTHER" id="PTHR35971:SF5">
    <property type="entry name" value="OBSCURIN LIKE CYTOSKELETAL ADAPTOR 1"/>
    <property type="match status" value="1"/>
</dbReference>
<feature type="domain" description="Ig-like" evidence="11">
    <location>
        <begin position="156"/>
        <end position="266"/>
    </location>
</feature>
<keyword evidence="13" id="KW-1185">Reference proteome</keyword>
<keyword evidence="4" id="KW-0963">Cytoplasm</keyword>
<dbReference type="EMBL" id="CAHIKZ030000791">
    <property type="protein sequence ID" value="CAE1238872.1"/>
    <property type="molecule type" value="Genomic_DNA"/>
</dbReference>
<feature type="domain" description="Ig-like" evidence="11">
    <location>
        <begin position="270"/>
        <end position="342"/>
    </location>
</feature>
<dbReference type="InterPro" id="IPR007110">
    <property type="entry name" value="Ig-like_dom"/>
</dbReference>
<organism evidence="12 13">
    <name type="scientific">Acanthosepion pharaonis</name>
    <name type="common">Pharaoh cuttlefish</name>
    <name type="synonym">Sepia pharaonis</name>
    <dbReference type="NCBI Taxonomy" id="158019"/>
    <lineage>
        <taxon>Eukaryota</taxon>
        <taxon>Metazoa</taxon>
        <taxon>Spiralia</taxon>
        <taxon>Lophotrochozoa</taxon>
        <taxon>Mollusca</taxon>
        <taxon>Cephalopoda</taxon>
        <taxon>Coleoidea</taxon>
        <taxon>Decapodiformes</taxon>
        <taxon>Sepiida</taxon>
        <taxon>Sepiina</taxon>
        <taxon>Sepiidae</taxon>
        <taxon>Acanthosepion</taxon>
    </lineage>
</organism>
<evidence type="ECO:0000256" key="1">
    <source>
        <dbReference type="ARBA" id="ARBA00004123"/>
    </source>
</evidence>
<dbReference type="InterPro" id="IPR036179">
    <property type="entry name" value="Ig-like_dom_sf"/>
</dbReference>
<keyword evidence="6" id="KW-0677">Repeat</keyword>
<evidence type="ECO:0000256" key="6">
    <source>
        <dbReference type="ARBA" id="ARBA00022737"/>
    </source>
</evidence>
<dbReference type="InterPro" id="IPR013098">
    <property type="entry name" value="Ig_I-set"/>
</dbReference>
<dbReference type="Gene3D" id="2.60.40.10">
    <property type="entry name" value="Immunoglobulins"/>
    <property type="match status" value="6"/>
</dbReference>
<comment type="caution">
    <text evidence="12">The sequence shown here is derived from an EMBL/GenBank/DDBJ whole genome shotgun (WGS) entry which is preliminary data.</text>
</comment>
<proteinExistence type="inferred from homology"/>
<dbReference type="SMART" id="SM00408">
    <property type="entry name" value="IGc2"/>
    <property type="match status" value="5"/>
</dbReference>
<dbReference type="Proteomes" id="UP000597762">
    <property type="component" value="Unassembled WGS sequence"/>
</dbReference>
<dbReference type="CDD" id="cd00096">
    <property type="entry name" value="Ig"/>
    <property type="match status" value="2"/>
</dbReference>
<keyword evidence="8" id="KW-0539">Nucleus</keyword>
<accession>A0A812BSV6</accession>
<evidence type="ECO:0000256" key="3">
    <source>
        <dbReference type="ARBA" id="ARBA00006692"/>
    </source>
</evidence>
<evidence type="ECO:0000256" key="8">
    <source>
        <dbReference type="ARBA" id="ARBA00023242"/>
    </source>
</evidence>
<dbReference type="Pfam" id="PF07679">
    <property type="entry name" value="I-set"/>
    <property type="match status" value="6"/>
</dbReference>
<evidence type="ECO:0000313" key="12">
    <source>
        <dbReference type="EMBL" id="CAE1238872.1"/>
    </source>
</evidence>
<evidence type="ECO:0000259" key="11">
    <source>
        <dbReference type="PROSITE" id="PS50835"/>
    </source>
</evidence>
<dbReference type="FunFam" id="2.60.40.10:FF:000050">
    <property type="entry name" value="Titin isoform B"/>
    <property type="match status" value="5"/>
</dbReference>
<dbReference type="PROSITE" id="PS50835">
    <property type="entry name" value="IG_LIKE"/>
    <property type="match status" value="5"/>
</dbReference>
<dbReference type="SUPFAM" id="SSF48726">
    <property type="entry name" value="Immunoglobulin"/>
    <property type="match status" value="6"/>
</dbReference>
<evidence type="ECO:0000256" key="2">
    <source>
        <dbReference type="ARBA" id="ARBA00004496"/>
    </source>
</evidence>
<evidence type="ECO:0000313" key="13">
    <source>
        <dbReference type="Proteomes" id="UP000597762"/>
    </source>
</evidence>
<evidence type="ECO:0000256" key="9">
    <source>
        <dbReference type="ARBA" id="ARBA00023319"/>
    </source>
</evidence>
<keyword evidence="9" id="KW-0393">Immunoglobulin domain</keyword>
<dbReference type="GO" id="GO:0005634">
    <property type="term" value="C:nucleus"/>
    <property type="evidence" value="ECO:0007669"/>
    <property type="project" value="UniProtKB-SubCell"/>
</dbReference>
<dbReference type="InterPro" id="IPR003598">
    <property type="entry name" value="Ig_sub2"/>
</dbReference>
<evidence type="ECO:0000256" key="4">
    <source>
        <dbReference type="ARBA" id="ARBA00022490"/>
    </source>
</evidence>
<keyword evidence="7" id="KW-1015">Disulfide bond</keyword>
<feature type="region of interest" description="Disordered" evidence="10">
    <location>
        <begin position="552"/>
        <end position="582"/>
    </location>
</feature>
<reference evidence="12" key="1">
    <citation type="submission" date="2021-01" db="EMBL/GenBank/DDBJ databases">
        <authorList>
            <person name="Li R."/>
            <person name="Bekaert M."/>
        </authorList>
    </citation>
    <scope>NUCLEOTIDE SEQUENCE</scope>
    <source>
        <strain evidence="12">Farmed</strain>
    </source>
</reference>
<sequence>MKGGQKLSKNQKYQMVTDKKVQKLIIHDVTIQDKAEYTCIYGETSTWAKLVVEEEERKVKAVPEPKFKPEFIKKLGQLRVQERDIATFVCEMSYENLTPIWMKGGQKLTANKKYEIITDKKVQKLIIHDVSFEDKAEYICIFGETSTWAKLIVEEPKVEVKAEPVAEFKAEFTHKLSEITAKEKDTVTFVCEMSQENLTPIWMKGGQKLTTDNKYEIVTDKKVQKLTIRHVTVEDKGEYTCIYRDTSTWAKLVVGEIKTEFTKKLSEIRVKEKETAIFVCEMSEENLKAIWMKGGQKLTADKKYEMVTDKKIQKLIIHDITVKDKGEYTCIYRDTSTWAKLNVEEIKAEFSKKLSEMKAKVKETATFVCEMSEENVKPIWMKGGQKLTADNKYQMVTDKKTQKLIISDITVEDKGEYTCIYRDTSTWAKLVVEETKAEFTQKLTEMKVKVKETATFTCELSTENIKPVWLKNGKELTSSKRIEMISEKKTHKLVIHEVTVEDKGEYTCVVGSVSTTAKLVVEVSFALLIYALHFLQSYLEWSSVTESQTGWSTETESRSDWSTETQTQSEPAVESETTIGWSAETESRSGECICSCIMRHFFFNTEK</sequence>
<dbReference type="AlphaFoldDB" id="A0A812BSV6"/>
<dbReference type="InterPro" id="IPR013783">
    <property type="entry name" value="Ig-like_fold"/>
</dbReference>
<feature type="compositionally biased region" description="Polar residues" evidence="10">
    <location>
        <begin position="562"/>
        <end position="580"/>
    </location>
</feature>
<dbReference type="InterPro" id="IPR003599">
    <property type="entry name" value="Ig_sub"/>
</dbReference>
<dbReference type="OrthoDB" id="6115582at2759"/>
<feature type="domain" description="Ig-like" evidence="11">
    <location>
        <begin position="69"/>
        <end position="140"/>
    </location>
</feature>
<feature type="domain" description="Ig-like" evidence="11">
    <location>
        <begin position="437"/>
        <end position="524"/>
    </location>
</feature>
<evidence type="ECO:0000256" key="7">
    <source>
        <dbReference type="ARBA" id="ARBA00023157"/>
    </source>
</evidence>
<feature type="domain" description="Ig-like" evidence="11">
    <location>
        <begin position="348"/>
        <end position="419"/>
    </location>
</feature>
<dbReference type="SMART" id="SM00409">
    <property type="entry name" value="IG"/>
    <property type="match status" value="5"/>
</dbReference>
<keyword evidence="5" id="KW-0597">Phosphoprotein</keyword>
<dbReference type="PANTHER" id="PTHR35971">
    <property type="entry name" value="SI:DKEY-31G6.6"/>
    <property type="match status" value="1"/>
</dbReference>
<evidence type="ECO:0000256" key="10">
    <source>
        <dbReference type="SAM" id="MobiDB-lite"/>
    </source>
</evidence>
<comment type="subcellular location">
    <subcellularLocation>
        <location evidence="2">Cytoplasm</location>
    </subcellularLocation>
    <subcellularLocation>
        <location evidence="1">Nucleus</location>
    </subcellularLocation>
</comment>
<evidence type="ECO:0000256" key="5">
    <source>
        <dbReference type="ARBA" id="ARBA00022553"/>
    </source>
</evidence>
<name>A0A812BSV6_ACAPH</name>
<dbReference type="GO" id="GO:0005737">
    <property type="term" value="C:cytoplasm"/>
    <property type="evidence" value="ECO:0007669"/>
    <property type="project" value="UniProtKB-SubCell"/>
</dbReference>